<evidence type="ECO:0000256" key="10">
    <source>
        <dbReference type="ARBA" id="ARBA00022989"/>
    </source>
</evidence>
<sequence length="59" mass="6598">MSYQGYVIAAYLVFAAVLLWDFVAPRIRIRQLLRAMRLLAARRAAAVSSSHPSPGELPR</sequence>
<keyword evidence="6 12" id="KW-1003">Cell membrane</keyword>
<evidence type="ECO:0000256" key="2">
    <source>
        <dbReference type="ARBA" id="ARBA00004377"/>
    </source>
</evidence>
<keyword evidence="8 12" id="KW-0812">Transmembrane</keyword>
<comment type="caution">
    <text evidence="13">The sequence shown here is derived from an EMBL/GenBank/DDBJ whole genome shotgun (WGS) entry which is preliminary data.</text>
</comment>
<gene>
    <name evidence="13" type="primary">ccmD</name>
    <name evidence="13" type="ORF">ACFOM9_12935</name>
</gene>
<reference evidence="14" key="1">
    <citation type="journal article" date="2019" name="Int. J. Syst. Evol. Microbiol.">
        <title>The Global Catalogue of Microorganisms (GCM) 10K type strain sequencing project: providing services to taxonomists for standard genome sequencing and annotation.</title>
        <authorList>
            <consortium name="The Broad Institute Genomics Platform"/>
            <consortium name="The Broad Institute Genome Sequencing Center for Infectious Disease"/>
            <person name="Wu L."/>
            <person name="Ma J."/>
        </authorList>
    </citation>
    <scope>NUCLEOTIDE SEQUENCE [LARGE SCALE GENOMIC DNA]</scope>
    <source>
        <strain evidence="14">KCTC 42211</strain>
    </source>
</reference>
<dbReference type="InterPro" id="IPR007078">
    <property type="entry name" value="Haem_export_protD_CcmD"/>
</dbReference>
<dbReference type="Pfam" id="PF04995">
    <property type="entry name" value="CcmD"/>
    <property type="match status" value="1"/>
</dbReference>
<evidence type="ECO:0000256" key="4">
    <source>
        <dbReference type="ARBA" id="ARBA00016461"/>
    </source>
</evidence>
<organism evidence="13 14">
    <name type="scientific">Luteimonas notoginsengisoli</name>
    <dbReference type="NCBI Taxonomy" id="1578200"/>
    <lineage>
        <taxon>Bacteria</taxon>
        <taxon>Pseudomonadati</taxon>
        <taxon>Pseudomonadota</taxon>
        <taxon>Gammaproteobacteria</taxon>
        <taxon>Lysobacterales</taxon>
        <taxon>Lysobacteraceae</taxon>
        <taxon>Luteimonas</taxon>
    </lineage>
</organism>
<evidence type="ECO:0000256" key="12">
    <source>
        <dbReference type="RuleBase" id="RU363101"/>
    </source>
</evidence>
<protein>
    <recommendedName>
        <fullName evidence="4 12">Heme exporter protein D</fullName>
    </recommendedName>
</protein>
<proteinExistence type="inferred from homology"/>
<dbReference type="Proteomes" id="UP001595724">
    <property type="component" value="Unassembled WGS sequence"/>
</dbReference>
<comment type="similarity">
    <text evidence="3 12">Belongs to the CcmD/CycX/HelD family.</text>
</comment>
<feature type="transmembrane region" description="Helical" evidence="12">
    <location>
        <begin position="6"/>
        <end position="24"/>
    </location>
</feature>
<dbReference type="RefSeq" id="WP_386711512.1">
    <property type="nucleotide sequence ID" value="NZ_JBHRYF010000009.1"/>
</dbReference>
<comment type="function">
    <text evidence="1 12">Required for the export of heme to the periplasm for the biogenesis of c-type cytochromes.</text>
</comment>
<keyword evidence="7 12" id="KW-0997">Cell inner membrane</keyword>
<evidence type="ECO:0000256" key="11">
    <source>
        <dbReference type="ARBA" id="ARBA00023136"/>
    </source>
</evidence>
<comment type="subcellular location">
    <subcellularLocation>
        <location evidence="2 12">Cell inner membrane</location>
        <topology evidence="2 12">Single-pass membrane protein</topology>
    </subcellularLocation>
</comment>
<evidence type="ECO:0000256" key="7">
    <source>
        <dbReference type="ARBA" id="ARBA00022519"/>
    </source>
</evidence>
<evidence type="ECO:0000256" key="8">
    <source>
        <dbReference type="ARBA" id="ARBA00022692"/>
    </source>
</evidence>
<evidence type="ECO:0000256" key="3">
    <source>
        <dbReference type="ARBA" id="ARBA00008741"/>
    </source>
</evidence>
<evidence type="ECO:0000256" key="1">
    <source>
        <dbReference type="ARBA" id="ARBA00002442"/>
    </source>
</evidence>
<evidence type="ECO:0000256" key="9">
    <source>
        <dbReference type="ARBA" id="ARBA00022748"/>
    </source>
</evidence>
<keyword evidence="14" id="KW-1185">Reference proteome</keyword>
<evidence type="ECO:0000256" key="5">
    <source>
        <dbReference type="ARBA" id="ARBA00022448"/>
    </source>
</evidence>
<keyword evidence="9 12" id="KW-0201">Cytochrome c-type biogenesis</keyword>
<keyword evidence="10 12" id="KW-1133">Transmembrane helix</keyword>
<accession>A0ABV7UWL4</accession>
<keyword evidence="5 12" id="KW-0813">Transport</keyword>
<evidence type="ECO:0000313" key="13">
    <source>
        <dbReference type="EMBL" id="MFC3660976.1"/>
    </source>
</evidence>
<name>A0ABV7UWL4_9GAMM</name>
<evidence type="ECO:0000256" key="6">
    <source>
        <dbReference type="ARBA" id="ARBA00022475"/>
    </source>
</evidence>
<evidence type="ECO:0000313" key="14">
    <source>
        <dbReference type="Proteomes" id="UP001595724"/>
    </source>
</evidence>
<keyword evidence="11 12" id="KW-0472">Membrane</keyword>
<dbReference type="EMBL" id="JBHRYF010000009">
    <property type="protein sequence ID" value="MFC3660976.1"/>
    <property type="molecule type" value="Genomic_DNA"/>
</dbReference>